<feature type="transmembrane region" description="Helical" evidence="1">
    <location>
        <begin position="229"/>
        <end position="250"/>
    </location>
</feature>
<dbReference type="AlphaFoldDB" id="A0A1G2PKG0"/>
<proteinExistence type="predicted"/>
<comment type="caution">
    <text evidence="2">The sequence shown here is derived from an EMBL/GenBank/DDBJ whole genome shotgun (WGS) entry which is preliminary data.</text>
</comment>
<evidence type="ECO:0000313" key="2">
    <source>
        <dbReference type="EMBL" id="OHA48763.1"/>
    </source>
</evidence>
<keyword evidence="1" id="KW-0472">Membrane</keyword>
<reference evidence="2 3" key="1">
    <citation type="journal article" date="2016" name="Nat. Commun.">
        <title>Thousands of microbial genomes shed light on interconnected biogeochemical processes in an aquifer system.</title>
        <authorList>
            <person name="Anantharaman K."/>
            <person name="Brown C.T."/>
            <person name="Hug L.A."/>
            <person name="Sharon I."/>
            <person name="Castelle C.J."/>
            <person name="Probst A.J."/>
            <person name="Thomas B.C."/>
            <person name="Singh A."/>
            <person name="Wilkins M.J."/>
            <person name="Karaoz U."/>
            <person name="Brodie E.L."/>
            <person name="Williams K.H."/>
            <person name="Hubbard S.S."/>
            <person name="Banfield J.F."/>
        </authorList>
    </citation>
    <scope>NUCLEOTIDE SEQUENCE [LARGE SCALE GENOMIC DNA]</scope>
</reference>
<dbReference type="STRING" id="1802362.A2806_02915"/>
<protein>
    <recommendedName>
        <fullName evidence="4">PPM-type phosphatase domain-containing protein</fullName>
    </recommendedName>
</protein>
<keyword evidence="1" id="KW-1133">Transmembrane helix</keyword>
<dbReference type="EMBL" id="MHSS01000003">
    <property type="protein sequence ID" value="OHA48763.1"/>
    <property type="molecule type" value="Genomic_DNA"/>
</dbReference>
<accession>A0A1G2PKG0</accession>
<evidence type="ECO:0008006" key="4">
    <source>
        <dbReference type="Google" id="ProtNLM"/>
    </source>
</evidence>
<organism evidence="2 3">
    <name type="scientific">Candidatus Terrybacteria bacterium RIFCSPHIGHO2_01_FULL_48_17</name>
    <dbReference type="NCBI Taxonomy" id="1802362"/>
    <lineage>
        <taxon>Bacteria</taxon>
        <taxon>Candidatus Terryibacteriota</taxon>
    </lineage>
</organism>
<evidence type="ECO:0000256" key="1">
    <source>
        <dbReference type="SAM" id="Phobius"/>
    </source>
</evidence>
<dbReference type="SUPFAM" id="SSF101898">
    <property type="entry name" value="NHL repeat"/>
    <property type="match status" value="1"/>
</dbReference>
<evidence type="ECO:0000313" key="3">
    <source>
        <dbReference type="Proteomes" id="UP000177629"/>
    </source>
</evidence>
<sequence>MRQIQELLVSVPDSPDAYETLVAEHLRSEEPNETLLFVGTLQSVPSSSQYLLTLAASTLKRAFSEASSKDPFGYALKKVNEAFRKEMTSGQNQWFGNFAAVAAVLNQDKIRLSCAGAAKIFITNDGNTEEIVATEGATQFFSAVAEGRLKANATLALLPAASMRLASPEELTDTTGRKIFTKNAHAAGGGAAIVIAPAMQGLRSANAEGAMWRAIPSDIIEKTSTAAKIFLRFPSAVSLGTIFGMIPVLLHAILMRFRKFLSLLGNRPRLAMVMAGSGAAIFVMIFVFFVLNKNSAPSLGASSLENVRMLRNDAEAALVLGNGERAHFLVEEGLSILNAIADSSEKIDLQEELSALALEIQGVKKVNLEIVTELPAFPVAFEQKSFAAFQTNDEGFVFFLSDPAYAGLWRLSQNTQRSGRFVFFPKPIATGVSAMTLLANGLFVAATDDGLVTLSMPQGTIRAVAAFNQKTKVSALFTDGKTIFGVDPTQKQLIEIGLSGKVNPILREAREEFAHVEGGVMVDNSYYLLLDDGTIARFRGKRALSTIVPKTKTGIVISARAITSNGRALFLLDTKNGRIARTNFDGVVEQQFENKALRDAKDFALLENGNAALVLTKSQIVKISLISE</sequence>
<dbReference type="Proteomes" id="UP000177629">
    <property type="component" value="Unassembled WGS sequence"/>
</dbReference>
<gene>
    <name evidence="2" type="ORF">A2806_02915</name>
</gene>
<name>A0A1G2PKG0_9BACT</name>
<feature type="transmembrane region" description="Helical" evidence="1">
    <location>
        <begin position="270"/>
        <end position="291"/>
    </location>
</feature>
<keyword evidence="1" id="KW-0812">Transmembrane</keyword>